<dbReference type="Pfam" id="PF07504">
    <property type="entry name" value="FTP"/>
    <property type="match status" value="1"/>
</dbReference>
<keyword evidence="5 12" id="KW-0645">Protease</keyword>
<evidence type="ECO:0000256" key="9">
    <source>
        <dbReference type="ARBA" id="ARBA00022833"/>
    </source>
</evidence>
<proteinExistence type="inferred from homology"/>
<feature type="chain" id="PRO_5044976422" description="Extracellular metalloproteinase" evidence="12">
    <location>
        <begin position="21"/>
        <end position="582"/>
    </location>
</feature>
<evidence type="ECO:0000313" key="14">
    <source>
        <dbReference type="EMBL" id="KAH6592994.1"/>
    </source>
</evidence>
<feature type="signal peptide" evidence="12">
    <location>
        <begin position="1"/>
        <end position="20"/>
    </location>
</feature>
<feature type="domain" description="FTP" evidence="13">
    <location>
        <begin position="86"/>
        <end position="132"/>
    </location>
</feature>
<dbReference type="Gene3D" id="1.10.390.10">
    <property type="entry name" value="Neutral Protease Domain 2"/>
    <property type="match status" value="1"/>
</dbReference>
<evidence type="ECO:0000256" key="4">
    <source>
        <dbReference type="ARBA" id="ARBA00022525"/>
    </source>
</evidence>
<organism evidence="14 15">
    <name type="scientific">Batrachochytrium salamandrivorans</name>
    <dbReference type="NCBI Taxonomy" id="1357716"/>
    <lineage>
        <taxon>Eukaryota</taxon>
        <taxon>Fungi</taxon>
        <taxon>Fungi incertae sedis</taxon>
        <taxon>Chytridiomycota</taxon>
        <taxon>Chytridiomycota incertae sedis</taxon>
        <taxon>Chytridiomycetes</taxon>
        <taxon>Rhizophydiales</taxon>
        <taxon>Rhizophydiales incertae sedis</taxon>
        <taxon>Batrachochytrium</taxon>
    </lineage>
</organism>
<name>A0ABQ8F6C8_9FUNG</name>
<comment type="cofactor">
    <cofactor evidence="1 12">
        <name>Zn(2+)</name>
        <dbReference type="ChEBI" id="CHEBI:29105"/>
    </cofactor>
</comment>
<keyword evidence="8 12" id="KW-0378">Hydrolase</keyword>
<evidence type="ECO:0000313" key="15">
    <source>
        <dbReference type="Proteomes" id="UP001648503"/>
    </source>
</evidence>
<keyword evidence="7 12" id="KW-0732">Signal</keyword>
<comment type="subcellular location">
    <subcellularLocation>
        <location evidence="2 12">Secreted</location>
    </subcellularLocation>
</comment>
<keyword evidence="6 12" id="KW-0479">Metal-binding</keyword>
<dbReference type="InterPro" id="IPR011096">
    <property type="entry name" value="FTP_domain"/>
</dbReference>
<evidence type="ECO:0000256" key="2">
    <source>
        <dbReference type="ARBA" id="ARBA00004613"/>
    </source>
</evidence>
<evidence type="ECO:0000256" key="1">
    <source>
        <dbReference type="ARBA" id="ARBA00001947"/>
    </source>
</evidence>
<dbReference type="InterPro" id="IPR050371">
    <property type="entry name" value="Fungal_virulence_M36"/>
</dbReference>
<reference evidence="14 15" key="1">
    <citation type="submission" date="2021-02" db="EMBL/GenBank/DDBJ databases">
        <title>Variation within the Batrachochytrium salamandrivorans European outbreak.</title>
        <authorList>
            <person name="Kelly M."/>
            <person name="Pasmans F."/>
            <person name="Shea T.P."/>
            <person name="Munoz J.F."/>
            <person name="Carranza S."/>
            <person name="Cuomo C.A."/>
            <person name="Martel A."/>
        </authorList>
    </citation>
    <scope>NUCLEOTIDE SEQUENCE [LARGE SCALE GENOMIC DNA]</scope>
    <source>
        <strain evidence="14 15">AMFP18/2</strain>
    </source>
</reference>
<evidence type="ECO:0000256" key="11">
    <source>
        <dbReference type="ARBA" id="ARBA00023145"/>
    </source>
</evidence>
<sequence length="582" mass="64085">MVAVPFVLVLALMSSTAVVARPKINGHTGLVAYFKQKITPKSYGISTKSVYEWIPPSESALAPTCDRNSVKIGLSHILKKLRLKSNEFKVKTSFTDPLGVTHLYGVPLYLGFPIGNLHAAVHVKNGHVLFYSATIIDDKESTKGTFSIPESTAEKSSEEAVKAAVDCLKVPFYHDTAPVKELYVLDDGDIAPVWIFQLRDDSITQWLEVKVNAKTGVVVSREDFKWGFTYKAIELPDKNPRDGVSEIVNPENLQASPNGWTEGYRLKGNNVEAKSKRCKTLKTTTKGMFDVELNHISPPQTPKSTAIGVTNAFYVANMVHDVLYLYGFNEQAGNFQLDNFGKGGRGGDQIIINVQDSKEANNAYFSTPPDGQPGVLDLHIFTATNPHRDSALDNTIIVHELAHGLSGRLTGGAWTNMCMAETESKGLSEGYSDIAALIFTAKPEDTRNTKKVIGEYVKGDPRGSRKYPYTTDMDVNHLVYQDAVGEEQRHALGEIWAVMLLEVYWNLVDKYGFSANLHDATQNKGNIIFLQLLVGTLMIQPCNPTFESARVAMLAADDAYYGGINKHLIRQGFAKRGLGSIS</sequence>
<keyword evidence="10 12" id="KW-0482">Metalloprotease</keyword>
<keyword evidence="4 12" id="KW-0964">Secreted</keyword>
<evidence type="ECO:0000256" key="5">
    <source>
        <dbReference type="ARBA" id="ARBA00022670"/>
    </source>
</evidence>
<dbReference type="PRINTS" id="PR00999">
    <property type="entry name" value="FUNGALYSIN"/>
</dbReference>
<dbReference type="InterPro" id="IPR027268">
    <property type="entry name" value="Peptidase_M4/M1_CTD_sf"/>
</dbReference>
<dbReference type="Gene3D" id="3.10.170.10">
    <property type="match status" value="1"/>
</dbReference>
<dbReference type="PANTHER" id="PTHR33478">
    <property type="entry name" value="EXTRACELLULAR METALLOPROTEINASE MEP"/>
    <property type="match status" value="1"/>
</dbReference>
<keyword evidence="15" id="KW-1185">Reference proteome</keyword>
<evidence type="ECO:0000256" key="7">
    <source>
        <dbReference type="ARBA" id="ARBA00022729"/>
    </source>
</evidence>
<dbReference type="SUPFAM" id="SSF55486">
    <property type="entry name" value="Metalloproteases ('zincins'), catalytic domain"/>
    <property type="match status" value="1"/>
</dbReference>
<comment type="caution">
    <text evidence="14">The sequence shown here is derived from an EMBL/GenBank/DDBJ whole genome shotgun (WGS) entry which is preliminary data.</text>
</comment>
<evidence type="ECO:0000256" key="3">
    <source>
        <dbReference type="ARBA" id="ARBA00006006"/>
    </source>
</evidence>
<dbReference type="CDD" id="cd09596">
    <property type="entry name" value="M36"/>
    <property type="match status" value="1"/>
</dbReference>
<evidence type="ECO:0000256" key="10">
    <source>
        <dbReference type="ARBA" id="ARBA00023049"/>
    </source>
</evidence>
<evidence type="ECO:0000259" key="13">
    <source>
        <dbReference type="Pfam" id="PF07504"/>
    </source>
</evidence>
<evidence type="ECO:0000256" key="8">
    <source>
        <dbReference type="ARBA" id="ARBA00022801"/>
    </source>
</evidence>
<dbReference type="PANTHER" id="PTHR33478:SF1">
    <property type="entry name" value="EXTRACELLULAR METALLOPROTEINASE MEP"/>
    <property type="match status" value="1"/>
</dbReference>
<comment type="similarity">
    <text evidence="3 12">Belongs to the peptidase M36 family.</text>
</comment>
<dbReference type="InterPro" id="IPR001842">
    <property type="entry name" value="Peptidase_M36"/>
</dbReference>
<accession>A0ABQ8F6C8</accession>
<keyword evidence="9 12" id="KW-0862">Zinc</keyword>
<dbReference type="Proteomes" id="UP001648503">
    <property type="component" value="Unassembled WGS sequence"/>
</dbReference>
<dbReference type="EMBL" id="JAFCIX010000364">
    <property type="protein sequence ID" value="KAH6592994.1"/>
    <property type="molecule type" value="Genomic_DNA"/>
</dbReference>
<dbReference type="Pfam" id="PF02128">
    <property type="entry name" value="Peptidase_M36"/>
    <property type="match status" value="1"/>
</dbReference>
<evidence type="ECO:0000256" key="6">
    <source>
        <dbReference type="ARBA" id="ARBA00022723"/>
    </source>
</evidence>
<gene>
    <name evidence="14" type="ORF">BASA50_007721</name>
</gene>
<evidence type="ECO:0000256" key="12">
    <source>
        <dbReference type="RuleBase" id="RU364017"/>
    </source>
</evidence>
<protein>
    <recommendedName>
        <fullName evidence="12">Extracellular metalloproteinase</fullName>
        <ecNumber evidence="12">3.4.24.-</ecNumber>
    </recommendedName>
    <alternativeName>
        <fullName evidence="12">Fungalysin</fullName>
    </alternativeName>
</protein>
<dbReference type="EC" id="3.4.24.-" evidence="12"/>
<keyword evidence="11 12" id="KW-0865">Zymogen</keyword>